<accession>A0ABN0EKW1</accession>
<dbReference type="RefSeq" id="WP_008537539.1">
    <property type="nucleotide sequence ID" value="NZ_JH601090.1"/>
</dbReference>
<comment type="subcellular location">
    <subcellularLocation>
        <location evidence="1">Cell membrane</location>
        <topology evidence="1">Multi-pass membrane protein</topology>
    </subcellularLocation>
</comment>
<comment type="caution">
    <text evidence="9">The sequence shown here is derived from an EMBL/GenBank/DDBJ whole genome shotgun (WGS) entry which is preliminary data.</text>
</comment>
<feature type="transmembrane region" description="Helical" evidence="7">
    <location>
        <begin position="342"/>
        <end position="364"/>
    </location>
</feature>
<dbReference type="GeneID" id="62778948"/>
<comment type="similarity">
    <text evidence="2">Belongs to the GSP F family.</text>
</comment>
<feature type="domain" description="Type II secretion system protein GspF" evidence="8">
    <location>
        <begin position="235"/>
        <end position="360"/>
    </location>
</feature>
<dbReference type="Gene3D" id="1.20.81.30">
    <property type="entry name" value="Type II secretion system (T2SS), domain F"/>
    <property type="match status" value="2"/>
</dbReference>
<evidence type="ECO:0000256" key="3">
    <source>
        <dbReference type="ARBA" id="ARBA00022475"/>
    </source>
</evidence>
<evidence type="ECO:0000256" key="2">
    <source>
        <dbReference type="ARBA" id="ARBA00005745"/>
    </source>
</evidence>
<feature type="domain" description="Type II secretion system protein GspF" evidence="8">
    <location>
        <begin position="37"/>
        <end position="155"/>
    </location>
</feature>
<evidence type="ECO:0000256" key="6">
    <source>
        <dbReference type="ARBA" id="ARBA00023136"/>
    </source>
</evidence>
<evidence type="ECO:0000313" key="9">
    <source>
        <dbReference type="EMBL" id="EHR38894.1"/>
    </source>
</evidence>
<dbReference type="Pfam" id="PF00482">
    <property type="entry name" value="T2SSF"/>
    <property type="match status" value="2"/>
</dbReference>
<name>A0ABN0EKW1_9FIRM</name>
<reference evidence="9 10" key="1">
    <citation type="submission" date="2012-01" db="EMBL/GenBank/DDBJ databases">
        <title>The Genome Sequence of Megamonas funiformis YIT 11815.</title>
        <authorList>
            <consortium name="The Broad Institute Genome Sequencing Platform"/>
            <person name="Earl A."/>
            <person name="Ward D."/>
            <person name="Feldgarden M."/>
            <person name="Gevers D."/>
            <person name="Morotomi M."/>
            <person name="Young S.K."/>
            <person name="Zeng Q."/>
            <person name="Gargeya S."/>
            <person name="Fitzgerald M."/>
            <person name="Haas B."/>
            <person name="Abouelleil A."/>
            <person name="Alvarado L."/>
            <person name="Arachchi H.M."/>
            <person name="Berlin A."/>
            <person name="Chapman S.B."/>
            <person name="Gearin G."/>
            <person name="Goldberg J."/>
            <person name="Griggs A."/>
            <person name="Gujja S."/>
            <person name="Hansen M."/>
            <person name="Heiman D."/>
            <person name="Howarth C."/>
            <person name="Larimer J."/>
            <person name="Lui A."/>
            <person name="MacDonald P.J.P."/>
            <person name="McCowen C."/>
            <person name="Montmayeur A."/>
            <person name="Murphy C."/>
            <person name="Neiman D."/>
            <person name="Pearson M."/>
            <person name="Priest M."/>
            <person name="Roberts A."/>
            <person name="Saif S."/>
            <person name="Shea T."/>
            <person name="Sisk P."/>
            <person name="Stolte C."/>
            <person name="Sykes S."/>
            <person name="Wortman J."/>
            <person name="Nusbaum C."/>
            <person name="Birren B."/>
        </authorList>
    </citation>
    <scope>NUCLEOTIDE SEQUENCE [LARGE SCALE GENOMIC DNA]</scope>
    <source>
        <strain evidence="9 10">YIT 11815</strain>
    </source>
</reference>
<dbReference type="PANTHER" id="PTHR30012">
    <property type="entry name" value="GENERAL SECRETION PATHWAY PROTEIN"/>
    <property type="match status" value="1"/>
</dbReference>
<keyword evidence="5 7" id="KW-1133">Transmembrane helix</keyword>
<organism evidence="9 10">
    <name type="scientific">Megamonas funiformis YIT 11815</name>
    <dbReference type="NCBI Taxonomy" id="742816"/>
    <lineage>
        <taxon>Bacteria</taxon>
        <taxon>Bacillati</taxon>
        <taxon>Bacillota</taxon>
        <taxon>Negativicutes</taxon>
        <taxon>Selenomonadales</taxon>
        <taxon>Selenomonadaceae</taxon>
        <taxon>Megamonas</taxon>
    </lineage>
</organism>
<evidence type="ECO:0000256" key="7">
    <source>
        <dbReference type="SAM" id="Phobius"/>
    </source>
</evidence>
<keyword evidence="3" id="KW-1003">Cell membrane</keyword>
<dbReference type="EMBL" id="ADMB01000015">
    <property type="protein sequence ID" value="EHR38894.1"/>
    <property type="molecule type" value="Genomic_DNA"/>
</dbReference>
<feature type="transmembrane region" description="Helical" evidence="7">
    <location>
        <begin position="183"/>
        <end position="205"/>
    </location>
</feature>
<protein>
    <recommendedName>
        <fullName evidence="8">Type II secretion system protein GspF domain-containing protein</fullName>
    </recommendedName>
</protein>
<dbReference type="InterPro" id="IPR018076">
    <property type="entry name" value="T2SS_GspF_dom"/>
</dbReference>
<dbReference type="PANTHER" id="PTHR30012:SF0">
    <property type="entry name" value="TYPE II SECRETION SYSTEM PROTEIN F-RELATED"/>
    <property type="match status" value="1"/>
</dbReference>
<keyword evidence="10" id="KW-1185">Reference proteome</keyword>
<evidence type="ECO:0000256" key="5">
    <source>
        <dbReference type="ARBA" id="ARBA00022989"/>
    </source>
</evidence>
<sequence length="374" mass="43161">MDELLFKQIIYEIVNSILIFLHIKKRTVPNDIDLLKFFRVLRRYQKAGIPMDKALEEYLESNHEIMKPYLKNVIAELNSGNSFSEAIIKQKIMPNFIAEMLRIGETSNMNTILDEIVYYLKQKTDIARKIKSNMFTVKVMFVGLVILIIVAIYMLGRMKKIFDSLNADLPVVTKLLLGLGDFAIYYIWLLPFIIIGLIIFFKYIIKIYKEKIDILLLKVPIYKDILKLTTHYYTCKILAILLRNGITTYKALQYTAMAIDNSKYRNELLDIAEKVNNAYTLSDAVEEVDAYYKLLDNDFIFVIRSIEQTGIAADTFDELSEDYKEQLLALLVTLPDKISTPIIGFASVIVITIYVSIYIPMITLTQSVQGIGMR</sequence>
<dbReference type="InterPro" id="IPR003004">
    <property type="entry name" value="GspF/PilC"/>
</dbReference>
<keyword evidence="6 7" id="KW-0472">Membrane</keyword>
<evidence type="ECO:0000256" key="1">
    <source>
        <dbReference type="ARBA" id="ARBA00004651"/>
    </source>
</evidence>
<feature type="transmembrane region" description="Helical" evidence="7">
    <location>
        <begin position="135"/>
        <end position="156"/>
    </location>
</feature>
<evidence type="ECO:0000259" key="8">
    <source>
        <dbReference type="Pfam" id="PF00482"/>
    </source>
</evidence>
<dbReference type="Proteomes" id="UP000005963">
    <property type="component" value="Unassembled WGS sequence"/>
</dbReference>
<gene>
    <name evidence="9" type="ORF">HMPREF9454_00344</name>
</gene>
<evidence type="ECO:0000256" key="4">
    <source>
        <dbReference type="ARBA" id="ARBA00022692"/>
    </source>
</evidence>
<dbReference type="InterPro" id="IPR042094">
    <property type="entry name" value="T2SS_GspF_sf"/>
</dbReference>
<evidence type="ECO:0000313" key="10">
    <source>
        <dbReference type="Proteomes" id="UP000005963"/>
    </source>
</evidence>
<proteinExistence type="inferred from homology"/>
<keyword evidence="4 7" id="KW-0812">Transmembrane</keyword>